<sequence length="536" mass="57812">MLAPFEPHDVHPAALRWSRRMTNQAVGIRSLAVKFPSVIHTPEAWGEAFPELAAQAQARVRLPRKPQPGIDQDAESDLATWSQEVAPYLSDPFRGNVERRRLAVQESPRAIECQAAQDAIAAAGLQPDDIELMIASTLFSESMGIGNAPALAQQLGLRCPAWTLESTCSSALVALQTVRSLVQAGEYRTVLVIVSHFGSRVVDPADTLSWAMGDGAGSFIVTAQPDQQGVLATHVMSTTDTCGAYAYEFVTNDQGMPQLRMRTGESAGAIAETAVASVRTCCESAAAKAGISLDQISLFAFNTPTAWYASVCTRALAIPPERVMNLYPRYANIGPVLAVANLYHAAESGRLYQDDLVLVYTHGAGATAAATVMRWGEVALGPKPTAPSRVTPEQETVRLASSLTSLPVTASDMETVAPILTLSRAMVQAAVSKDRLQLVETYLLDWIRRSLPALAPSLSPDQPLATVLDSLMGLTFKSQIEVDLQVRVPMEQFFGEHTIAHLAEYILNQLELSVLRALPSDPHAETCADSRETLRL</sequence>
<dbReference type="InterPro" id="IPR020806">
    <property type="entry name" value="PKS_PP-bd"/>
</dbReference>
<evidence type="ECO:0000313" key="6">
    <source>
        <dbReference type="EMBL" id="ABW31347.1"/>
    </source>
</evidence>
<dbReference type="SMART" id="SM00823">
    <property type="entry name" value="PKS_PP"/>
    <property type="match status" value="1"/>
</dbReference>
<dbReference type="Pfam" id="PF08541">
    <property type="entry name" value="ACP_syn_III_C"/>
    <property type="match status" value="1"/>
</dbReference>
<dbReference type="Pfam" id="PF08545">
    <property type="entry name" value="ACP_syn_III"/>
    <property type="match status" value="1"/>
</dbReference>
<dbReference type="GO" id="GO:0044550">
    <property type="term" value="P:secondary metabolite biosynthetic process"/>
    <property type="evidence" value="ECO:0007669"/>
    <property type="project" value="TreeGrafter"/>
</dbReference>
<name>A8ZKM9_ACAM1</name>
<dbReference type="InterPro" id="IPR013751">
    <property type="entry name" value="ACP_syn_III_N"/>
</dbReference>
<dbReference type="InterPro" id="IPR009081">
    <property type="entry name" value="PP-bd_ACP"/>
</dbReference>
<dbReference type="InterPro" id="IPR016039">
    <property type="entry name" value="Thiolase-like"/>
</dbReference>
<dbReference type="EMBL" id="CP000838">
    <property type="protein sequence ID" value="ABW31347.1"/>
    <property type="molecule type" value="Genomic_DNA"/>
</dbReference>
<keyword evidence="7" id="KW-1185">Reference proteome</keyword>
<evidence type="ECO:0000256" key="4">
    <source>
        <dbReference type="ARBA" id="ARBA00023315"/>
    </source>
</evidence>
<keyword evidence="6" id="KW-0614">Plasmid</keyword>
<evidence type="ECO:0000256" key="2">
    <source>
        <dbReference type="ARBA" id="ARBA00022553"/>
    </source>
</evidence>
<organism evidence="6 7">
    <name type="scientific">Acaryochloris marina (strain MBIC 11017)</name>
    <dbReference type="NCBI Taxonomy" id="329726"/>
    <lineage>
        <taxon>Bacteria</taxon>
        <taxon>Bacillati</taxon>
        <taxon>Cyanobacteriota</taxon>
        <taxon>Cyanophyceae</taxon>
        <taxon>Acaryochloridales</taxon>
        <taxon>Acaryochloridaceae</taxon>
        <taxon>Acaryochloris</taxon>
    </lineage>
</organism>
<geneLocation type="plasmid" evidence="6 7">
    <name>pREB1</name>
</geneLocation>
<dbReference type="AlphaFoldDB" id="A8ZKM9"/>
<protein>
    <recommendedName>
        <fullName evidence="5">Polyketide synthase-like phosphopantetheine-binding domain-containing protein</fullName>
    </recommendedName>
</protein>
<dbReference type="Gene3D" id="3.40.47.10">
    <property type="match status" value="1"/>
</dbReference>
<dbReference type="GO" id="GO:0004315">
    <property type="term" value="F:3-oxoacyl-[acyl-carrier-protein] synthase activity"/>
    <property type="evidence" value="ECO:0007669"/>
    <property type="project" value="InterPro"/>
</dbReference>
<proteinExistence type="predicted"/>
<dbReference type="PANTHER" id="PTHR34069:SF3">
    <property type="entry name" value="ACYL-COA:ACYL-COA ALKYLTRANSFERASE"/>
    <property type="match status" value="1"/>
</dbReference>
<reference evidence="6 7" key="1">
    <citation type="journal article" date="2008" name="Proc. Natl. Acad. Sci. U.S.A.">
        <title>Niche adaptation and genome expansion in the chlorophyll d-producing cyanobacterium Acaryochloris marina.</title>
        <authorList>
            <person name="Swingley W.D."/>
            <person name="Chen M."/>
            <person name="Cheung P.C."/>
            <person name="Conrad A.L."/>
            <person name="Dejesa L.C."/>
            <person name="Hao J."/>
            <person name="Honchak B.M."/>
            <person name="Karbach L.E."/>
            <person name="Kurdoglu A."/>
            <person name="Lahiri S."/>
            <person name="Mastrian S.D."/>
            <person name="Miyashita H."/>
            <person name="Page L."/>
            <person name="Ramakrishna P."/>
            <person name="Satoh S."/>
            <person name="Sattley W.M."/>
            <person name="Shimada Y."/>
            <person name="Taylor H.L."/>
            <person name="Tomo T."/>
            <person name="Tsuchiya T."/>
            <person name="Wang Z.T."/>
            <person name="Raymond J."/>
            <person name="Mimuro M."/>
            <person name="Blankenship R.E."/>
            <person name="Touchman J.W."/>
        </authorList>
    </citation>
    <scope>NUCLEOTIDE SEQUENCE [LARGE SCALE GENOMIC DNA]</scope>
    <source>
        <strain evidence="7">MBIC 11017</strain>
        <plasmid evidence="7">Plasmid pREB1</plasmid>
    </source>
</reference>
<feature type="domain" description="Polyketide synthase-like phosphopantetheine-binding" evidence="5">
    <location>
        <begin position="440"/>
        <end position="510"/>
    </location>
</feature>
<evidence type="ECO:0000259" key="5">
    <source>
        <dbReference type="SMART" id="SM00823"/>
    </source>
</evidence>
<evidence type="ECO:0000256" key="1">
    <source>
        <dbReference type="ARBA" id="ARBA00022450"/>
    </source>
</evidence>
<keyword evidence="3" id="KW-0808">Transferase</keyword>
<dbReference type="SUPFAM" id="SSF47336">
    <property type="entry name" value="ACP-like"/>
    <property type="match status" value="1"/>
</dbReference>
<dbReference type="PANTHER" id="PTHR34069">
    <property type="entry name" value="3-OXOACYL-[ACYL-CARRIER-PROTEIN] SYNTHASE 3"/>
    <property type="match status" value="1"/>
</dbReference>
<dbReference type="GO" id="GO:0006633">
    <property type="term" value="P:fatty acid biosynthetic process"/>
    <property type="evidence" value="ECO:0007669"/>
    <property type="project" value="InterPro"/>
</dbReference>
<evidence type="ECO:0000313" key="7">
    <source>
        <dbReference type="Proteomes" id="UP000000268"/>
    </source>
</evidence>
<dbReference type="Gene3D" id="1.10.1200.10">
    <property type="entry name" value="ACP-like"/>
    <property type="match status" value="1"/>
</dbReference>
<dbReference type="SUPFAM" id="SSF53901">
    <property type="entry name" value="Thiolase-like"/>
    <property type="match status" value="1"/>
</dbReference>
<evidence type="ECO:0000256" key="3">
    <source>
        <dbReference type="ARBA" id="ARBA00022679"/>
    </source>
</evidence>
<dbReference type="GO" id="GO:0031177">
    <property type="term" value="F:phosphopantetheine binding"/>
    <property type="evidence" value="ECO:0007669"/>
    <property type="project" value="InterPro"/>
</dbReference>
<keyword evidence="2" id="KW-0597">Phosphoprotein</keyword>
<dbReference type="InterPro" id="IPR013747">
    <property type="entry name" value="ACP_syn_III_C"/>
</dbReference>
<dbReference type="Pfam" id="PF00550">
    <property type="entry name" value="PP-binding"/>
    <property type="match status" value="1"/>
</dbReference>
<keyword evidence="1" id="KW-0596">Phosphopantetheine</keyword>
<dbReference type="KEGG" id="amr:AM1_A0226"/>
<dbReference type="Proteomes" id="UP000000268">
    <property type="component" value="Plasmid pREB1"/>
</dbReference>
<keyword evidence="4" id="KW-0012">Acyltransferase</keyword>
<dbReference type="HOGENOM" id="CLU_040138_0_0_3"/>
<accession>A8ZKM9</accession>
<gene>
    <name evidence="6" type="ordered locus">AM1_A0226</name>
</gene>
<dbReference type="InterPro" id="IPR036736">
    <property type="entry name" value="ACP-like_sf"/>
</dbReference>